<dbReference type="EMBL" id="GBRH01199798">
    <property type="protein sequence ID" value="JAD98097.1"/>
    <property type="molecule type" value="Transcribed_RNA"/>
</dbReference>
<protein>
    <submittedName>
        <fullName evidence="1">Uncharacterized protein</fullName>
    </submittedName>
</protein>
<evidence type="ECO:0000313" key="1">
    <source>
        <dbReference type="EMBL" id="JAD98097.1"/>
    </source>
</evidence>
<proteinExistence type="predicted"/>
<accession>A0A0A9MAQ9</accession>
<dbReference type="AlphaFoldDB" id="A0A0A9MAQ9"/>
<sequence>MQGSDRSLSCYCYHIVHPSNCRGLHLAHANLERSHLNL</sequence>
<reference evidence="1" key="2">
    <citation type="journal article" date="2015" name="Data Brief">
        <title>Shoot transcriptome of the giant reed, Arundo donax.</title>
        <authorList>
            <person name="Barrero R.A."/>
            <person name="Guerrero F.D."/>
            <person name="Moolhuijzen P."/>
            <person name="Goolsby J.A."/>
            <person name="Tidwell J."/>
            <person name="Bellgard S.E."/>
            <person name="Bellgard M.I."/>
        </authorList>
    </citation>
    <scope>NUCLEOTIDE SEQUENCE</scope>
    <source>
        <tissue evidence="1">Shoot tissue taken approximately 20 cm above the soil surface</tissue>
    </source>
</reference>
<organism evidence="1">
    <name type="scientific">Arundo donax</name>
    <name type="common">Giant reed</name>
    <name type="synonym">Donax arundinaceus</name>
    <dbReference type="NCBI Taxonomy" id="35708"/>
    <lineage>
        <taxon>Eukaryota</taxon>
        <taxon>Viridiplantae</taxon>
        <taxon>Streptophyta</taxon>
        <taxon>Embryophyta</taxon>
        <taxon>Tracheophyta</taxon>
        <taxon>Spermatophyta</taxon>
        <taxon>Magnoliopsida</taxon>
        <taxon>Liliopsida</taxon>
        <taxon>Poales</taxon>
        <taxon>Poaceae</taxon>
        <taxon>PACMAD clade</taxon>
        <taxon>Arundinoideae</taxon>
        <taxon>Arundineae</taxon>
        <taxon>Arundo</taxon>
    </lineage>
</organism>
<reference evidence="1" key="1">
    <citation type="submission" date="2014-09" db="EMBL/GenBank/DDBJ databases">
        <authorList>
            <person name="Magalhaes I.L.F."/>
            <person name="Oliveira U."/>
            <person name="Santos F.R."/>
            <person name="Vidigal T.H.D.A."/>
            <person name="Brescovit A.D."/>
            <person name="Santos A.J."/>
        </authorList>
    </citation>
    <scope>NUCLEOTIDE SEQUENCE</scope>
    <source>
        <tissue evidence="1">Shoot tissue taken approximately 20 cm above the soil surface</tissue>
    </source>
</reference>
<name>A0A0A9MAQ9_ARUDO</name>